<dbReference type="RefSeq" id="WP_395825106.1">
    <property type="nucleotide sequence ID" value="NZ_CP043494.1"/>
</dbReference>
<dbReference type="Pfam" id="PF01344">
    <property type="entry name" value="Kelch_1"/>
    <property type="match status" value="2"/>
</dbReference>
<evidence type="ECO:0000313" key="3">
    <source>
        <dbReference type="Proteomes" id="UP001611383"/>
    </source>
</evidence>
<dbReference type="SMART" id="SM00612">
    <property type="entry name" value="Kelch"/>
    <property type="match status" value="5"/>
</dbReference>
<dbReference type="Pfam" id="PF24681">
    <property type="entry name" value="Kelch_KLHDC2_KLHL20_DRC7"/>
    <property type="match status" value="1"/>
</dbReference>
<dbReference type="SUPFAM" id="SSF50965">
    <property type="entry name" value="Galactose oxidase, central domain"/>
    <property type="match status" value="1"/>
</dbReference>
<accession>A0ABY9WW28</accession>
<dbReference type="PROSITE" id="PS51257">
    <property type="entry name" value="PROKAR_LIPOPROTEIN"/>
    <property type="match status" value="1"/>
</dbReference>
<gene>
    <name evidence="2" type="ORF">F0U60_26875</name>
</gene>
<organism evidence="2 3">
    <name type="scientific">Archangium minus</name>
    <dbReference type="NCBI Taxonomy" id="83450"/>
    <lineage>
        <taxon>Bacteria</taxon>
        <taxon>Pseudomonadati</taxon>
        <taxon>Myxococcota</taxon>
        <taxon>Myxococcia</taxon>
        <taxon>Myxococcales</taxon>
        <taxon>Cystobacterineae</taxon>
        <taxon>Archangiaceae</taxon>
        <taxon>Archangium</taxon>
    </lineage>
</organism>
<name>A0ABY9WW28_9BACT</name>
<dbReference type="Proteomes" id="UP001611383">
    <property type="component" value="Chromosome"/>
</dbReference>
<dbReference type="PANTHER" id="PTHR45632">
    <property type="entry name" value="LD33804P"/>
    <property type="match status" value="1"/>
</dbReference>
<keyword evidence="3" id="KW-1185">Reference proteome</keyword>
<dbReference type="EMBL" id="CP043494">
    <property type="protein sequence ID" value="WNG47349.1"/>
    <property type="molecule type" value="Genomic_DNA"/>
</dbReference>
<evidence type="ECO:0000313" key="2">
    <source>
        <dbReference type="EMBL" id="WNG47349.1"/>
    </source>
</evidence>
<sequence length="336" mass="34718">MRPMTSLCLSLCFSLLTLACGDKDDGGGTNTPPVTSPGSWREVAPIEGGPRQEHGVAALDGKIYVVAGVNPANTARISVYDPQTDSWSQAAPIPMPMNHPNVAAAGGKLYVIGGMVSDLPWYAVGNVYEYDPQTNTWTELAPMPAGTERGSAAVGVSGTKIYLAGGLRSLAPDFQDTVATFSSYDVVTGTWETLPDLPEPRDHVGGAVVDGTFYVLGGRANGVENVKGTVFAYDISAGTWSARAPLPTPRGGVATASIGKKIYVIGGEGNPAPGSQGVYGDNEVYDTETNTWAVLAPMLTPRHGTGAAAVGSTVYVPGGASQTRLGPIVSVEAFTP</sequence>
<dbReference type="Gene3D" id="2.120.10.80">
    <property type="entry name" value="Kelch-type beta propeller"/>
    <property type="match status" value="2"/>
</dbReference>
<evidence type="ECO:0000256" key="1">
    <source>
        <dbReference type="SAM" id="SignalP"/>
    </source>
</evidence>
<proteinExistence type="predicted"/>
<feature type="signal peptide" evidence="1">
    <location>
        <begin position="1"/>
        <end position="19"/>
    </location>
</feature>
<dbReference type="InterPro" id="IPR011043">
    <property type="entry name" value="Gal_Oxase/kelch_b-propeller"/>
</dbReference>
<protein>
    <submittedName>
        <fullName evidence="2">Kelch repeat-containing protein</fullName>
    </submittedName>
</protein>
<reference evidence="2 3" key="1">
    <citation type="submission" date="2019-08" db="EMBL/GenBank/DDBJ databases">
        <title>Archangium and Cystobacter genomes.</title>
        <authorList>
            <person name="Chen I.-C.K."/>
            <person name="Wielgoss S."/>
        </authorList>
    </citation>
    <scope>NUCLEOTIDE SEQUENCE [LARGE SCALE GENOMIC DNA]</scope>
    <source>
        <strain evidence="2 3">Cbm 6</strain>
    </source>
</reference>
<dbReference type="InterPro" id="IPR006652">
    <property type="entry name" value="Kelch_1"/>
</dbReference>
<keyword evidence="1" id="KW-0732">Signal</keyword>
<feature type="chain" id="PRO_5047549692" evidence="1">
    <location>
        <begin position="20"/>
        <end position="336"/>
    </location>
</feature>
<dbReference type="InterPro" id="IPR015915">
    <property type="entry name" value="Kelch-typ_b-propeller"/>
</dbReference>